<dbReference type="PANTHER" id="PTHR21290">
    <property type="entry name" value="SPHINGOMYELIN SYNTHETASE"/>
    <property type="match status" value="1"/>
</dbReference>
<proteinExistence type="predicted"/>
<dbReference type="PANTHER" id="PTHR21290:SF25">
    <property type="entry name" value="SPHINGOMYELIN SYNTHASE-RELATED PROTEIN 1"/>
    <property type="match status" value="1"/>
</dbReference>
<organism evidence="3">
    <name type="scientific">Pyrodinium bahamense</name>
    <dbReference type="NCBI Taxonomy" id="73915"/>
    <lineage>
        <taxon>Eukaryota</taxon>
        <taxon>Sar</taxon>
        <taxon>Alveolata</taxon>
        <taxon>Dinophyceae</taxon>
        <taxon>Gonyaulacales</taxon>
        <taxon>Pyrocystaceae</taxon>
        <taxon>Pyrodinium</taxon>
    </lineage>
</organism>
<feature type="compositionally biased region" description="Low complexity" evidence="2">
    <location>
        <begin position="10"/>
        <end position="20"/>
    </location>
</feature>
<reference evidence="3" key="1">
    <citation type="submission" date="2021-01" db="EMBL/GenBank/DDBJ databases">
        <authorList>
            <person name="Corre E."/>
            <person name="Pelletier E."/>
            <person name="Niang G."/>
            <person name="Scheremetjew M."/>
            <person name="Finn R."/>
            <person name="Kale V."/>
            <person name="Holt S."/>
            <person name="Cochrane G."/>
            <person name="Meng A."/>
            <person name="Brown T."/>
            <person name="Cohen L."/>
        </authorList>
    </citation>
    <scope>NUCLEOTIDE SEQUENCE</scope>
    <source>
        <strain evidence="3">Pbaha01</strain>
    </source>
</reference>
<accession>A0A7R9ZVG3</accession>
<dbReference type="GO" id="GO:0005886">
    <property type="term" value="C:plasma membrane"/>
    <property type="evidence" value="ECO:0007669"/>
    <property type="project" value="TreeGrafter"/>
</dbReference>
<dbReference type="GO" id="GO:0047493">
    <property type="term" value="F:ceramide cholinephosphotransferase activity"/>
    <property type="evidence" value="ECO:0007669"/>
    <property type="project" value="TreeGrafter"/>
</dbReference>
<dbReference type="EMBL" id="HBEG01001512">
    <property type="protein sequence ID" value="CAD8344997.1"/>
    <property type="molecule type" value="Transcribed_RNA"/>
</dbReference>
<evidence type="ECO:0000313" key="3">
    <source>
        <dbReference type="EMBL" id="CAD8344997.1"/>
    </source>
</evidence>
<dbReference type="GO" id="GO:0000139">
    <property type="term" value="C:Golgi membrane"/>
    <property type="evidence" value="ECO:0007669"/>
    <property type="project" value="TreeGrafter"/>
</dbReference>
<evidence type="ECO:0008006" key="4">
    <source>
        <dbReference type="Google" id="ProtNLM"/>
    </source>
</evidence>
<evidence type="ECO:0000256" key="2">
    <source>
        <dbReference type="SAM" id="MobiDB-lite"/>
    </source>
</evidence>
<sequence>MPVQEGQRVPGPGMASAPGGSSAGPGSSGQWVYSRVPPGDSQSSMSGDAPRAAEAADPAPLPAGKFPWFAPAALLFGAIFLQNAGLYNATCVYVRWMDELGEAQRHPHGDTHADAAEAVALEDPLAELLGGWRLPPVPDVPWRPEAWAEVLTALVSVLWLGWVVRLQDLRLWTKVMLSGAVLATLKGLLAWATVLPDAAGWRGCRARLGEDGVAYFRHVAAGGGGFQSVQDITVLSISSLGRMGRLGRQRVCADTIFSTPTCFSVLLSMGVYDLARTSTEGLEAVRQSTVRSITGLALGMVLAVNLVLTLLSPQHYTLDVAIAYPVTLLVYTNPVIAVTARRWVDEWAAAVWSMVVTTPQWPPSPSERFMPAPEESADPTEASIRDLGEATVPPCCLPFCSFGGLYHLRDQPGIPGLRPWTEECERRHQHQLAELRELRERDAARRRTLKADIDREKKEAADREAEVRQRYEDLFREEELRLEERLRVQLAEANERLDSARRAARDAESEAAAAEERASGAGHVFVMLREQLQGQARSLQLQVASAREGCERQKQEEEALRKEAGELQEVLRLAGHVLGADPAGKEAEGEAIEAGLAFPEPVKDVEASAKPEIEGEEPATIVPALPGAVETADSALELAGEAATRPPAEEQAAADGELAAAGEVAEPGEDSGGQHKGTAQPAG</sequence>
<feature type="coiled-coil region" evidence="1">
    <location>
        <begin position="421"/>
        <end position="570"/>
    </location>
</feature>
<protein>
    <recommendedName>
        <fullName evidence="4">Sphingomyelin synthase-like domain-containing protein</fullName>
    </recommendedName>
</protein>
<dbReference type="AlphaFoldDB" id="A0A7R9ZVG3"/>
<feature type="region of interest" description="Disordered" evidence="2">
    <location>
        <begin position="605"/>
        <end position="683"/>
    </location>
</feature>
<dbReference type="GO" id="GO:0046513">
    <property type="term" value="P:ceramide biosynthetic process"/>
    <property type="evidence" value="ECO:0007669"/>
    <property type="project" value="TreeGrafter"/>
</dbReference>
<name>A0A7R9ZVG3_9DINO</name>
<dbReference type="GO" id="GO:0005789">
    <property type="term" value="C:endoplasmic reticulum membrane"/>
    <property type="evidence" value="ECO:0007669"/>
    <property type="project" value="TreeGrafter"/>
</dbReference>
<dbReference type="GO" id="GO:0033188">
    <property type="term" value="F:sphingomyelin synthase activity"/>
    <property type="evidence" value="ECO:0007669"/>
    <property type="project" value="TreeGrafter"/>
</dbReference>
<feature type="compositionally biased region" description="Low complexity" evidence="2">
    <location>
        <begin position="649"/>
        <end position="665"/>
    </location>
</feature>
<feature type="region of interest" description="Disordered" evidence="2">
    <location>
        <begin position="1"/>
        <end position="57"/>
    </location>
</feature>
<gene>
    <name evidence="3" type="ORF">PBAH0796_LOCUS735</name>
</gene>
<dbReference type="InterPro" id="IPR045221">
    <property type="entry name" value="Sphingomyelin_synth-like"/>
</dbReference>
<evidence type="ECO:0000256" key="1">
    <source>
        <dbReference type="SAM" id="Coils"/>
    </source>
</evidence>
<keyword evidence="1" id="KW-0175">Coiled coil</keyword>